<keyword evidence="3 5" id="KW-0456">Lyase</keyword>
<sequence>MLKQNDVNICTPVTGQTMEDVTEEVRSIVPKNPDLFEWRADHFRNLADTEHVLETLETIGEVKKDIPLLFTIRDQKEGGDQTDIDQSHKVELIERVAANSHVSLLDFELRQPEEDVERVKEAASSNNKQLILSFHDFDSTPSSEEMHAILREAEKKGADYAKLAVTPENKQDVLRLLTVTEGAKRSLGIPVITMAMGGLGTVTRMFAWYFGSVITYAVGEHASAPGQIPIEELDKTIAQLRKYQ</sequence>
<comment type="catalytic activity">
    <reaction evidence="1 5">
        <text>3-dehydroquinate = 3-dehydroshikimate + H2O</text>
        <dbReference type="Rhea" id="RHEA:21096"/>
        <dbReference type="ChEBI" id="CHEBI:15377"/>
        <dbReference type="ChEBI" id="CHEBI:16630"/>
        <dbReference type="ChEBI" id="CHEBI:32364"/>
        <dbReference type="EC" id="4.2.1.10"/>
    </reaction>
</comment>
<feature type="binding site" evidence="5">
    <location>
        <position position="223"/>
    </location>
    <ligand>
        <name>3-dehydroquinate</name>
        <dbReference type="ChEBI" id="CHEBI:32364"/>
    </ligand>
</feature>
<evidence type="ECO:0000256" key="5">
    <source>
        <dbReference type="HAMAP-Rule" id="MF_00214"/>
    </source>
</evidence>
<dbReference type="PANTHER" id="PTHR43699:SF1">
    <property type="entry name" value="3-DEHYDROQUINATE DEHYDRATASE"/>
    <property type="match status" value="1"/>
</dbReference>
<dbReference type="PANTHER" id="PTHR43699">
    <property type="entry name" value="3-DEHYDROQUINATE DEHYDRATASE"/>
    <property type="match status" value="1"/>
</dbReference>
<keyword evidence="5" id="KW-0028">Amino-acid biosynthesis</keyword>
<dbReference type="CDD" id="cd00502">
    <property type="entry name" value="DHQase_I"/>
    <property type="match status" value="1"/>
</dbReference>
<keyword evidence="4 5" id="KW-0704">Schiff base</keyword>
<feature type="binding site" evidence="5">
    <location>
        <position position="73"/>
    </location>
    <ligand>
        <name>3-dehydroquinate</name>
        <dbReference type="ChEBI" id="CHEBI:32364"/>
    </ligand>
</feature>
<dbReference type="InterPro" id="IPR050146">
    <property type="entry name" value="Type-I_3-dehydroquinase"/>
</dbReference>
<dbReference type="InterPro" id="IPR013785">
    <property type="entry name" value="Aldolase_TIM"/>
</dbReference>
<dbReference type="EMBL" id="FNOS01000009">
    <property type="protein sequence ID" value="SDY30422.1"/>
    <property type="molecule type" value="Genomic_DNA"/>
</dbReference>
<dbReference type="EC" id="4.2.1.10" evidence="5"/>
<comment type="pathway">
    <text evidence="5">Metabolic intermediate biosynthesis; chorismate biosynthesis; chorismate from D-erythrose 4-phosphate and phosphoenolpyruvate: step 3/7.</text>
</comment>
<comment type="subunit">
    <text evidence="5">Homodimer.</text>
</comment>
<feature type="active site" description="Proton donor/acceptor" evidence="5">
    <location>
        <position position="135"/>
    </location>
</feature>
<evidence type="ECO:0000313" key="6">
    <source>
        <dbReference type="EMBL" id="SDY30422.1"/>
    </source>
</evidence>
<feature type="binding site" evidence="5">
    <location>
        <begin position="37"/>
        <end position="39"/>
    </location>
    <ligand>
        <name>3-dehydroquinate</name>
        <dbReference type="ChEBI" id="CHEBI:32364"/>
    </ligand>
</feature>
<feature type="binding site" evidence="5">
    <location>
        <position position="227"/>
    </location>
    <ligand>
        <name>3-dehydroquinate</name>
        <dbReference type="ChEBI" id="CHEBI:32364"/>
    </ligand>
</feature>
<feature type="binding site" evidence="5">
    <location>
        <position position="204"/>
    </location>
    <ligand>
        <name>3-dehydroquinate</name>
        <dbReference type="ChEBI" id="CHEBI:32364"/>
    </ligand>
</feature>
<gene>
    <name evidence="5" type="primary">aroD</name>
    <name evidence="6" type="ORF">SAMN04488081_2583</name>
</gene>
<name>A0A1H3IRT5_9BACI</name>
<dbReference type="HAMAP" id="MF_00214">
    <property type="entry name" value="AroD"/>
    <property type="match status" value="1"/>
</dbReference>
<evidence type="ECO:0000256" key="3">
    <source>
        <dbReference type="ARBA" id="ARBA00023239"/>
    </source>
</evidence>
<evidence type="ECO:0000313" key="7">
    <source>
        <dbReference type="Proteomes" id="UP000198647"/>
    </source>
</evidence>
<dbReference type="Proteomes" id="UP000198647">
    <property type="component" value="Unassembled WGS sequence"/>
</dbReference>
<accession>A0A1H3IRT5</accession>
<comment type="caution">
    <text evidence="5">Lacks conserved residue(s) required for the propagation of feature annotation.</text>
</comment>
<comment type="function">
    <text evidence="5">Involved in the third step of the chorismate pathway, which leads to the biosynthesis of aromatic amino acids. Catalyzes the cis-dehydration of 3-dehydroquinate (DHQ) and introduces the first double bond of the aromatic ring to yield 3-dehydroshikimate.</text>
</comment>
<proteinExistence type="inferred from homology"/>
<comment type="similarity">
    <text evidence="5">Belongs to the type-I 3-dehydroquinase family.</text>
</comment>
<keyword evidence="2 5" id="KW-0057">Aromatic amino acid biosynthesis</keyword>
<dbReference type="InterPro" id="IPR001381">
    <property type="entry name" value="DHquinase_I"/>
</dbReference>
<dbReference type="NCBIfam" id="TIGR01093">
    <property type="entry name" value="aroD"/>
    <property type="match status" value="1"/>
</dbReference>
<dbReference type="Gene3D" id="3.20.20.70">
    <property type="entry name" value="Aldolase class I"/>
    <property type="match status" value="1"/>
</dbReference>
<reference evidence="6 7" key="1">
    <citation type="submission" date="2016-10" db="EMBL/GenBank/DDBJ databases">
        <authorList>
            <person name="Varghese N."/>
            <person name="Submissions S."/>
        </authorList>
    </citation>
    <scope>NUCLEOTIDE SEQUENCE [LARGE SCALE GENOMIC DNA]</scope>
    <source>
        <strain evidence="6 7">DSM 20748</strain>
    </source>
</reference>
<evidence type="ECO:0000256" key="4">
    <source>
        <dbReference type="ARBA" id="ARBA00023270"/>
    </source>
</evidence>
<evidence type="ECO:0000256" key="2">
    <source>
        <dbReference type="ARBA" id="ARBA00023141"/>
    </source>
</evidence>
<evidence type="ECO:0000256" key="1">
    <source>
        <dbReference type="ARBA" id="ARBA00001864"/>
    </source>
</evidence>
<dbReference type="SUPFAM" id="SSF51569">
    <property type="entry name" value="Aldolase"/>
    <property type="match status" value="1"/>
</dbReference>
<protein>
    <recommendedName>
        <fullName evidence="5">3-dehydroquinate dehydratase</fullName>
        <shortName evidence="5">3-dehydroquinase</shortName>
        <ecNumber evidence="5">4.2.1.10</ecNumber>
    </recommendedName>
    <alternativeName>
        <fullName evidence="5">Type I DHQase</fullName>
    </alternativeName>
    <alternativeName>
        <fullName evidence="5">Type I dehydroquinase</fullName>
        <shortName evidence="5">DHQ1</shortName>
    </alternativeName>
</protein>
<keyword evidence="7" id="KW-1185">Reference proteome</keyword>
<dbReference type="RefSeq" id="WP_093108147.1">
    <property type="nucleotide sequence ID" value="NZ_FNOS01000009.1"/>
</dbReference>
<dbReference type="Pfam" id="PF01487">
    <property type="entry name" value="DHquinase_I"/>
    <property type="match status" value="1"/>
</dbReference>
<comment type="caution">
    <text evidence="6">The sequence shown here is derived from an EMBL/GenBank/DDBJ whole genome shotgun (WGS) entry which is preliminary data.</text>
</comment>
<feature type="active site" description="Schiff-base intermediate with substrate" evidence="5">
    <location>
        <position position="162"/>
    </location>
</feature>
<organism evidence="6 7">
    <name type="scientific">Salimicrobium album</name>
    <dbReference type="NCBI Taxonomy" id="50717"/>
    <lineage>
        <taxon>Bacteria</taxon>
        <taxon>Bacillati</taxon>
        <taxon>Bacillota</taxon>
        <taxon>Bacilli</taxon>
        <taxon>Bacillales</taxon>
        <taxon>Bacillaceae</taxon>
        <taxon>Salimicrobium</taxon>
    </lineage>
</organism>